<protein>
    <submittedName>
        <fullName evidence="1">Uncharacterized protein</fullName>
    </submittedName>
</protein>
<accession>U1X9R2</accession>
<dbReference type="STRING" id="649747.HMPREF0083_00230"/>
<gene>
    <name evidence="1" type="ORF">HMPREF0083_00230</name>
</gene>
<sequence length="50" mass="6079">MFNDKKLLRFLQLKKPVNIGTPILNGVFFCRKFYDEKILRDLFSDKKMLR</sequence>
<dbReference type="HOGENOM" id="CLU_3113997_0_0_9"/>
<name>U1X9R2_ANEAE</name>
<comment type="caution">
    <text evidence="1">The sequence shown here is derived from an EMBL/GenBank/DDBJ whole genome shotgun (WGS) entry which is preliminary data.</text>
</comment>
<reference evidence="1 2" key="1">
    <citation type="submission" date="2013-08" db="EMBL/GenBank/DDBJ databases">
        <authorList>
            <person name="Weinstock G."/>
            <person name="Sodergren E."/>
            <person name="Wylie T."/>
            <person name="Fulton L."/>
            <person name="Fulton R."/>
            <person name="Fronick C."/>
            <person name="O'Laughlin M."/>
            <person name="Godfrey J."/>
            <person name="Miner T."/>
            <person name="Herter B."/>
            <person name="Appelbaum E."/>
            <person name="Cordes M."/>
            <person name="Lek S."/>
            <person name="Wollam A."/>
            <person name="Pepin K.H."/>
            <person name="Palsikar V.B."/>
            <person name="Mitreva M."/>
            <person name="Wilson R.K."/>
        </authorList>
    </citation>
    <scope>NUCLEOTIDE SEQUENCE [LARGE SCALE GENOMIC DNA]</scope>
    <source>
        <strain evidence="1 2">ATCC 12856</strain>
    </source>
</reference>
<dbReference type="Proteomes" id="UP000016511">
    <property type="component" value="Unassembled WGS sequence"/>
</dbReference>
<organism evidence="1 2">
    <name type="scientific">Aneurinibacillus aneurinilyticus ATCC 12856</name>
    <dbReference type="NCBI Taxonomy" id="649747"/>
    <lineage>
        <taxon>Bacteria</taxon>
        <taxon>Bacillati</taxon>
        <taxon>Bacillota</taxon>
        <taxon>Bacilli</taxon>
        <taxon>Bacillales</taxon>
        <taxon>Paenibacillaceae</taxon>
        <taxon>Aneurinibacillus group</taxon>
        <taxon>Aneurinibacillus</taxon>
    </lineage>
</organism>
<evidence type="ECO:0000313" key="2">
    <source>
        <dbReference type="Proteomes" id="UP000016511"/>
    </source>
</evidence>
<keyword evidence="2" id="KW-1185">Reference proteome</keyword>
<evidence type="ECO:0000313" key="1">
    <source>
        <dbReference type="EMBL" id="ERI11710.1"/>
    </source>
</evidence>
<dbReference type="AlphaFoldDB" id="U1X9R2"/>
<dbReference type="EMBL" id="AWSJ01000018">
    <property type="protein sequence ID" value="ERI11710.1"/>
    <property type="molecule type" value="Genomic_DNA"/>
</dbReference>
<proteinExistence type="predicted"/>